<feature type="compositionally biased region" description="Acidic residues" evidence="23">
    <location>
        <begin position="1867"/>
        <end position="1879"/>
    </location>
</feature>
<keyword evidence="15 22" id="KW-0411">Iron-sulfur</keyword>
<evidence type="ECO:0000256" key="1">
    <source>
        <dbReference type="ARBA" id="ARBA00001966"/>
    </source>
</evidence>
<evidence type="ECO:0000256" key="3">
    <source>
        <dbReference type="ARBA" id="ARBA00004173"/>
    </source>
</evidence>
<keyword evidence="13 22" id="KW-0239">DNA-directed DNA polymerase</keyword>
<keyword evidence="9 22" id="KW-0479">Metal-binding</keyword>
<evidence type="ECO:0000256" key="4">
    <source>
        <dbReference type="ARBA" id="ARBA00005755"/>
    </source>
</evidence>
<dbReference type="InterPro" id="IPR030559">
    <property type="entry name" value="PolZ_Rev3"/>
</dbReference>
<dbReference type="InterPro" id="IPR006134">
    <property type="entry name" value="DNA-dir_DNA_pol_B_multi_dom"/>
</dbReference>
<feature type="compositionally biased region" description="Basic and acidic residues" evidence="23">
    <location>
        <begin position="1895"/>
        <end position="1930"/>
    </location>
</feature>
<feature type="domain" description="C4-type zinc-finger of DNA polymerase delta" evidence="26">
    <location>
        <begin position="1774"/>
        <end position="1835"/>
    </location>
</feature>
<dbReference type="GeneID" id="87863068"/>
<feature type="region of interest" description="Disordered" evidence="23">
    <location>
        <begin position="471"/>
        <end position="755"/>
    </location>
</feature>
<keyword evidence="17" id="KW-0496">Mitochondrion</keyword>
<dbReference type="InterPro" id="IPR012337">
    <property type="entry name" value="RNaseH-like_sf"/>
</dbReference>
<keyword evidence="12 22" id="KW-0862">Zinc</keyword>
<keyword evidence="6 22" id="KW-0808">Transferase</keyword>
<keyword evidence="8 22" id="KW-0235">DNA replication</keyword>
<name>A0AAE0JMT6_9PEZI</name>
<evidence type="ECO:0000259" key="26">
    <source>
        <dbReference type="Pfam" id="PF14260"/>
    </source>
</evidence>
<dbReference type="GO" id="GO:0008270">
    <property type="term" value="F:zinc ion binding"/>
    <property type="evidence" value="ECO:0007669"/>
    <property type="project" value="UniProtKB-KW"/>
</dbReference>
<dbReference type="InterPro" id="IPR017964">
    <property type="entry name" value="DNA-dir_DNA_pol_B_CS"/>
</dbReference>
<keyword evidence="10" id="KW-0227">DNA damage</keyword>
<dbReference type="GO" id="GO:0003677">
    <property type="term" value="F:DNA binding"/>
    <property type="evidence" value="ECO:0007669"/>
    <property type="project" value="UniProtKB-KW"/>
</dbReference>
<dbReference type="GO" id="GO:0005634">
    <property type="term" value="C:nucleus"/>
    <property type="evidence" value="ECO:0007669"/>
    <property type="project" value="UniProtKB-SubCell"/>
</dbReference>
<dbReference type="Gene3D" id="3.30.420.10">
    <property type="entry name" value="Ribonuclease H-like superfamily/Ribonuclease H"/>
    <property type="match status" value="1"/>
</dbReference>
<evidence type="ECO:0000259" key="28">
    <source>
        <dbReference type="Pfam" id="PF24065"/>
    </source>
</evidence>
<dbReference type="GO" id="GO:0051539">
    <property type="term" value="F:4 iron, 4 sulfur cluster binding"/>
    <property type="evidence" value="ECO:0007669"/>
    <property type="project" value="UniProtKB-KW"/>
</dbReference>
<evidence type="ECO:0000256" key="9">
    <source>
        <dbReference type="ARBA" id="ARBA00022723"/>
    </source>
</evidence>
<dbReference type="PROSITE" id="PS00116">
    <property type="entry name" value="DNA_POLYMERASE_B"/>
    <property type="match status" value="1"/>
</dbReference>
<evidence type="ECO:0000256" key="5">
    <source>
        <dbReference type="ARBA" id="ARBA00022485"/>
    </source>
</evidence>
<gene>
    <name evidence="29" type="ORF">B0H65DRAFT_448787</name>
</gene>
<evidence type="ECO:0000256" key="10">
    <source>
        <dbReference type="ARBA" id="ARBA00022763"/>
    </source>
</evidence>
<evidence type="ECO:0000256" key="13">
    <source>
        <dbReference type="ARBA" id="ARBA00022932"/>
    </source>
</evidence>
<evidence type="ECO:0000256" key="18">
    <source>
        <dbReference type="ARBA" id="ARBA00023204"/>
    </source>
</evidence>
<dbReference type="PRINTS" id="PR00106">
    <property type="entry name" value="DNAPOLB"/>
</dbReference>
<evidence type="ECO:0000256" key="7">
    <source>
        <dbReference type="ARBA" id="ARBA00022695"/>
    </source>
</evidence>
<feature type="compositionally biased region" description="Basic and acidic residues" evidence="23">
    <location>
        <begin position="566"/>
        <end position="582"/>
    </location>
</feature>
<dbReference type="EC" id="2.7.7.7" evidence="22"/>
<dbReference type="PANTHER" id="PTHR45812">
    <property type="entry name" value="DNA POLYMERASE ZETA CATALYTIC SUBUNIT"/>
    <property type="match status" value="1"/>
</dbReference>
<evidence type="ECO:0000256" key="20">
    <source>
        <dbReference type="ARBA" id="ARBA00049244"/>
    </source>
</evidence>
<evidence type="ECO:0000313" key="29">
    <source>
        <dbReference type="EMBL" id="KAK3354527.1"/>
    </source>
</evidence>
<organism evidence="29 30">
    <name type="scientific">Neurospora tetraspora</name>
    <dbReference type="NCBI Taxonomy" id="94610"/>
    <lineage>
        <taxon>Eukaryota</taxon>
        <taxon>Fungi</taxon>
        <taxon>Dikarya</taxon>
        <taxon>Ascomycota</taxon>
        <taxon>Pezizomycotina</taxon>
        <taxon>Sordariomycetes</taxon>
        <taxon>Sordariomycetidae</taxon>
        <taxon>Sordariales</taxon>
        <taxon>Sordariaceae</taxon>
        <taxon>Neurospora</taxon>
    </lineage>
</organism>
<evidence type="ECO:0000259" key="24">
    <source>
        <dbReference type="Pfam" id="PF00136"/>
    </source>
</evidence>
<keyword evidence="18" id="KW-0234">DNA repair</keyword>
<keyword evidence="7 22" id="KW-0548">Nucleotidyltransferase</keyword>
<dbReference type="GO" id="GO:0000166">
    <property type="term" value="F:nucleotide binding"/>
    <property type="evidence" value="ECO:0007669"/>
    <property type="project" value="InterPro"/>
</dbReference>
<reference evidence="29" key="2">
    <citation type="submission" date="2023-06" db="EMBL/GenBank/DDBJ databases">
        <authorList>
            <consortium name="Lawrence Berkeley National Laboratory"/>
            <person name="Haridas S."/>
            <person name="Hensen N."/>
            <person name="Bonometti L."/>
            <person name="Westerberg I."/>
            <person name="Brannstrom I.O."/>
            <person name="Guillou S."/>
            <person name="Cros-Aarteil S."/>
            <person name="Calhoun S."/>
            <person name="Kuo A."/>
            <person name="Mondo S."/>
            <person name="Pangilinan J."/>
            <person name="Riley R."/>
            <person name="Labutti K."/>
            <person name="Andreopoulos B."/>
            <person name="Lipzen A."/>
            <person name="Chen C."/>
            <person name="Yanf M."/>
            <person name="Daum C."/>
            <person name="Ng V."/>
            <person name="Clum A."/>
            <person name="Steindorff A."/>
            <person name="Ohm R."/>
            <person name="Martin F."/>
            <person name="Silar P."/>
            <person name="Natvig D."/>
            <person name="Lalanne C."/>
            <person name="Gautier V."/>
            <person name="Ament-Velasquez S.L."/>
            <person name="Kruys A."/>
            <person name="Hutchinson M.I."/>
            <person name="Powell A.J."/>
            <person name="Barry K."/>
            <person name="Miller A.N."/>
            <person name="Grigoriev I.V."/>
            <person name="Debuchy R."/>
            <person name="Gladieux P."/>
            <person name="Thoren M.H."/>
            <person name="Johannesson H."/>
        </authorList>
    </citation>
    <scope>NUCLEOTIDE SEQUENCE</scope>
    <source>
        <strain evidence="29">CBS 560.94</strain>
    </source>
</reference>
<comment type="catalytic activity">
    <reaction evidence="20 22">
        <text>DNA(n) + a 2'-deoxyribonucleoside 5'-triphosphate = DNA(n+1) + diphosphate</text>
        <dbReference type="Rhea" id="RHEA:22508"/>
        <dbReference type="Rhea" id="RHEA-COMP:17339"/>
        <dbReference type="Rhea" id="RHEA-COMP:17340"/>
        <dbReference type="ChEBI" id="CHEBI:33019"/>
        <dbReference type="ChEBI" id="CHEBI:61560"/>
        <dbReference type="ChEBI" id="CHEBI:173112"/>
        <dbReference type="EC" id="2.7.7.7"/>
    </reaction>
</comment>
<dbReference type="GO" id="GO:0003887">
    <property type="term" value="F:DNA-directed DNA polymerase activity"/>
    <property type="evidence" value="ECO:0007669"/>
    <property type="project" value="UniProtKB-KW"/>
</dbReference>
<feature type="compositionally biased region" description="Polar residues" evidence="23">
    <location>
        <begin position="667"/>
        <end position="681"/>
    </location>
</feature>
<dbReference type="InterPro" id="IPR056447">
    <property type="entry name" value="REV3_N"/>
</dbReference>
<dbReference type="SUPFAM" id="SSF56672">
    <property type="entry name" value="DNA/RNA polymerases"/>
    <property type="match status" value="1"/>
</dbReference>
<comment type="subunit">
    <text evidence="21">Forms DNA polymerase zeta with REV7.</text>
</comment>
<evidence type="ECO:0000256" key="17">
    <source>
        <dbReference type="ARBA" id="ARBA00023128"/>
    </source>
</evidence>
<feature type="domain" description="DNA-directed DNA polymerase family B exonuclease" evidence="25">
    <location>
        <begin position="934"/>
        <end position="1125"/>
    </location>
</feature>
<dbReference type="GO" id="GO:0016035">
    <property type="term" value="C:zeta DNA polymerase complex"/>
    <property type="evidence" value="ECO:0007669"/>
    <property type="project" value="InterPro"/>
</dbReference>
<dbReference type="InterPro" id="IPR043502">
    <property type="entry name" value="DNA/RNA_pol_sf"/>
</dbReference>
<evidence type="ECO:0000256" key="21">
    <source>
        <dbReference type="ARBA" id="ARBA00066055"/>
    </source>
</evidence>
<dbReference type="Pfam" id="PF24065">
    <property type="entry name" value="REV3_N"/>
    <property type="match status" value="1"/>
</dbReference>
<evidence type="ECO:0000256" key="16">
    <source>
        <dbReference type="ARBA" id="ARBA00023125"/>
    </source>
</evidence>
<dbReference type="Proteomes" id="UP001278500">
    <property type="component" value="Unassembled WGS sequence"/>
</dbReference>
<keyword evidence="14 22" id="KW-0408">Iron</keyword>
<dbReference type="GO" id="GO:0000724">
    <property type="term" value="P:double-strand break repair via homologous recombination"/>
    <property type="evidence" value="ECO:0007669"/>
    <property type="project" value="TreeGrafter"/>
</dbReference>
<dbReference type="CDD" id="cd05534">
    <property type="entry name" value="POLBc_zeta"/>
    <property type="match status" value="1"/>
</dbReference>
<keyword evidence="19 22" id="KW-0539">Nucleus</keyword>
<feature type="compositionally biased region" description="Basic and acidic residues" evidence="23">
    <location>
        <begin position="502"/>
        <end position="512"/>
    </location>
</feature>
<dbReference type="InterPro" id="IPR006133">
    <property type="entry name" value="DNA-dir_DNA_pol_B_exonuc"/>
</dbReference>
<dbReference type="InterPro" id="IPR023211">
    <property type="entry name" value="DNA_pol_palm_dom_sf"/>
</dbReference>
<dbReference type="Pfam" id="PF24055">
    <property type="entry name" value="POL3_N"/>
    <property type="match status" value="1"/>
</dbReference>
<dbReference type="CDD" id="cd05778">
    <property type="entry name" value="DNA_polB_zeta_exo"/>
    <property type="match status" value="1"/>
</dbReference>
<dbReference type="SUPFAM" id="SSF53098">
    <property type="entry name" value="Ribonuclease H-like"/>
    <property type="match status" value="1"/>
</dbReference>
<feature type="domain" description="DNA polymerase delta/zeta catalytic subunit N-terminal" evidence="27">
    <location>
        <begin position="61"/>
        <end position="142"/>
    </location>
</feature>
<comment type="caution">
    <text evidence="29">The sequence shown here is derived from an EMBL/GenBank/DDBJ whole genome shotgun (WGS) entry which is preliminary data.</text>
</comment>
<dbReference type="Gene3D" id="1.10.132.60">
    <property type="entry name" value="DNA polymerase family B, C-terminal domain"/>
    <property type="match status" value="1"/>
</dbReference>
<dbReference type="FunFam" id="1.10.287.690:FF:000002">
    <property type="entry name" value="DNA polymerase zeta"/>
    <property type="match status" value="1"/>
</dbReference>
<dbReference type="PANTHER" id="PTHR45812:SF1">
    <property type="entry name" value="DNA POLYMERASE ZETA CATALYTIC SUBUNIT"/>
    <property type="match status" value="1"/>
</dbReference>
<dbReference type="Gene3D" id="3.30.342.10">
    <property type="entry name" value="DNA Polymerase, chain B, domain 1"/>
    <property type="match status" value="1"/>
</dbReference>
<dbReference type="InterPro" id="IPR006172">
    <property type="entry name" value="DNA-dir_DNA_pol_B"/>
</dbReference>
<evidence type="ECO:0000259" key="25">
    <source>
        <dbReference type="Pfam" id="PF03104"/>
    </source>
</evidence>
<evidence type="ECO:0000256" key="11">
    <source>
        <dbReference type="ARBA" id="ARBA00022771"/>
    </source>
</evidence>
<dbReference type="GO" id="GO:0005739">
    <property type="term" value="C:mitochondrion"/>
    <property type="evidence" value="ECO:0007669"/>
    <property type="project" value="UniProtKB-SubCell"/>
</dbReference>
<dbReference type="FunFam" id="3.30.342.10:FF:000018">
    <property type="entry name" value="DNA polymerase"/>
    <property type="match status" value="1"/>
</dbReference>
<dbReference type="RefSeq" id="XP_062685905.1">
    <property type="nucleotide sequence ID" value="XM_062825914.1"/>
</dbReference>
<accession>A0AAE0JMT6</accession>
<evidence type="ECO:0000313" key="30">
    <source>
        <dbReference type="Proteomes" id="UP001278500"/>
    </source>
</evidence>
<evidence type="ECO:0000256" key="22">
    <source>
        <dbReference type="RuleBase" id="RU000442"/>
    </source>
</evidence>
<dbReference type="SMART" id="SM00486">
    <property type="entry name" value="POLBc"/>
    <property type="match status" value="1"/>
</dbReference>
<feature type="compositionally biased region" description="Basic and acidic residues" evidence="23">
    <location>
        <begin position="596"/>
        <end position="607"/>
    </location>
</feature>
<comment type="subcellular location">
    <subcellularLocation>
        <location evidence="3">Mitochondrion</location>
    </subcellularLocation>
    <subcellularLocation>
        <location evidence="2 22">Nucleus</location>
    </subcellularLocation>
</comment>
<feature type="domain" description="DNA polymerase zeta catalytic subunit N-terminal" evidence="28">
    <location>
        <begin position="4"/>
        <end position="60"/>
    </location>
</feature>
<evidence type="ECO:0000256" key="19">
    <source>
        <dbReference type="ARBA" id="ARBA00023242"/>
    </source>
</evidence>
<keyword evidence="11 22" id="KW-0863">Zinc-finger</keyword>
<feature type="region of interest" description="Disordered" evidence="23">
    <location>
        <begin position="411"/>
        <end position="439"/>
    </location>
</feature>
<dbReference type="Pfam" id="PF03104">
    <property type="entry name" value="DNA_pol_B_exo1"/>
    <property type="match status" value="1"/>
</dbReference>
<dbReference type="Pfam" id="PF00136">
    <property type="entry name" value="DNA_pol_B"/>
    <property type="match status" value="1"/>
</dbReference>
<dbReference type="GO" id="GO:0042276">
    <property type="term" value="P:error-prone translesion synthesis"/>
    <property type="evidence" value="ECO:0007669"/>
    <property type="project" value="TreeGrafter"/>
</dbReference>
<evidence type="ECO:0000256" key="14">
    <source>
        <dbReference type="ARBA" id="ARBA00023004"/>
    </source>
</evidence>
<evidence type="ECO:0000256" key="2">
    <source>
        <dbReference type="ARBA" id="ARBA00004123"/>
    </source>
</evidence>
<comment type="cofactor">
    <cofactor evidence="1 22">
        <name>[4Fe-4S] cluster</name>
        <dbReference type="ChEBI" id="CHEBI:49883"/>
    </cofactor>
</comment>
<evidence type="ECO:0000256" key="12">
    <source>
        <dbReference type="ARBA" id="ARBA00022833"/>
    </source>
</evidence>
<feature type="compositionally biased region" description="Polar residues" evidence="23">
    <location>
        <begin position="697"/>
        <end position="711"/>
    </location>
</feature>
<dbReference type="InterPro" id="IPR036397">
    <property type="entry name" value="RNaseH_sf"/>
</dbReference>
<dbReference type="GO" id="GO:0006260">
    <property type="term" value="P:DNA replication"/>
    <property type="evidence" value="ECO:0007669"/>
    <property type="project" value="UniProtKB-KW"/>
</dbReference>
<dbReference type="FunFam" id="3.30.420.10:FF:000024">
    <property type="entry name" value="DNA polymerase zeta catalytic subunit"/>
    <property type="match status" value="1"/>
</dbReference>
<comment type="similarity">
    <text evidence="4 22">Belongs to the DNA polymerase type-B family.</text>
</comment>
<feature type="compositionally biased region" description="Low complexity" evidence="23">
    <location>
        <begin position="551"/>
        <end position="565"/>
    </location>
</feature>
<protein>
    <recommendedName>
        <fullName evidence="22">DNA polymerase</fullName>
        <ecNumber evidence="22">2.7.7.7</ecNumber>
    </recommendedName>
</protein>
<proteinExistence type="inferred from homology"/>
<dbReference type="Gene3D" id="3.90.1600.10">
    <property type="entry name" value="Palm domain of DNA polymerase"/>
    <property type="match status" value="1"/>
</dbReference>
<dbReference type="InterPro" id="IPR056435">
    <property type="entry name" value="DPOD/Z_N"/>
</dbReference>
<dbReference type="EMBL" id="JAUEPP010000001">
    <property type="protein sequence ID" value="KAK3354527.1"/>
    <property type="molecule type" value="Genomic_DNA"/>
</dbReference>
<evidence type="ECO:0000259" key="27">
    <source>
        <dbReference type="Pfam" id="PF24055"/>
    </source>
</evidence>
<reference evidence="29" key="1">
    <citation type="journal article" date="2023" name="Mol. Phylogenet. Evol.">
        <title>Genome-scale phylogeny and comparative genomics of the fungal order Sordariales.</title>
        <authorList>
            <person name="Hensen N."/>
            <person name="Bonometti L."/>
            <person name="Westerberg I."/>
            <person name="Brannstrom I.O."/>
            <person name="Guillou S."/>
            <person name="Cros-Aarteil S."/>
            <person name="Calhoun S."/>
            <person name="Haridas S."/>
            <person name="Kuo A."/>
            <person name="Mondo S."/>
            <person name="Pangilinan J."/>
            <person name="Riley R."/>
            <person name="LaButti K."/>
            <person name="Andreopoulos B."/>
            <person name="Lipzen A."/>
            <person name="Chen C."/>
            <person name="Yan M."/>
            <person name="Daum C."/>
            <person name="Ng V."/>
            <person name="Clum A."/>
            <person name="Steindorff A."/>
            <person name="Ohm R.A."/>
            <person name="Martin F."/>
            <person name="Silar P."/>
            <person name="Natvig D.O."/>
            <person name="Lalanne C."/>
            <person name="Gautier V."/>
            <person name="Ament-Velasquez S.L."/>
            <person name="Kruys A."/>
            <person name="Hutchinson M.I."/>
            <person name="Powell A.J."/>
            <person name="Barry K."/>
            <person name="Miller A.N."/>
            <person name="Grigoriev I.V."/>
            <person name="Debuchy R."/>
            <person name="Gladieux P."/>
            <person name="Hiltunen Thoren M."/>
            <person name="Johannesson H."/>
        </authorList>
    </citation>
    <scope>NUCLEOTIDE SEQUENCE</scope>
    <source>
        <strain evidence="29">CBS 560.94</strain>
    </source>
</reference>
<dbReference type="FunFam" id="1.10.132.60:FF:000007">
    <property type="entry name" value="DNA polymerase"/>
    <property type="match status" value="1"/>
</dbReference>
<evidence type="ECO:0000256" key="15">
    <source>
        <dbReference type="ARBA" id="ARBA00023014"/>
    </source>
</evidence>
<dbReference type="InterPro" id="IPR042087">
    <property type="entry name" value="DNA_pol_B_thumb"/>
</dbReference>
<feature type="compositionally biased region" description="Polar residues" evidence="23">
    <location>
        <begin position="730"/>
        <end position="752"/>
    </location>
</feature>
<dbReference type="Gene3D" id="1.10.287.690">
    <property type="entry name" value="Helix hairpin bin"/>
    <property type="match status" value="1"/>
</dbReference>
<keyword evidence="30" id="KW-1185">Reference proteome</keyword>
<evidence type="ECO:0000256" key="23">
    <source>
        <dbReference type="SAM" id="MobiDB-lite"/>
    </source>
</evidence>
<dbReference type="InterPro" id="IPR025687">
    <property type="entry name" value="Znf-C4pol"/>
</dbReference>
<dbReference type="Pfam" id="PF14260">
    <property type="entry name" value="zf-C4pol"/>
    <property type="match status" value="1"/>
</dbReference>
<keyword evidence="16 22" id="KW-0238">DNA-binding</keyword>
<feature type="region of interest" description="Disordered" evidence="23">
    <location>
        <begin position="1859"/>
        <end position="1933"/>
    </location>
</feature>
<evidence type="ECO:0000256" key="8">
    <source>
        <dbReference type="ARBA" id="ARBA00022705"/>
    </source>
</evidence>
<sequence length="1947" mass="219317">MDVFRVRLNCIDHYQATPTEYDPQFAQDVRFSHSRKPPKVPVIRVFGSTETGQKVCAHIHGAFPYLYVEYDGSLEDAKANEYIAKLRASIDHALAVSYRKDPVRDRPMYVARITLTKGIPFYGFHVGYRFYLKIYLFNPVVMSRLVDLLQQGVIMSQKFQPYEAHLQYLLQFMADYNLYGCDYLDAAMVTFRAPVPKHDENIQGHETEHPWDDAKIPSELITDDYSLPRASHCSLEVDICVEDILNRKQVKERRLHHDFIEGEQPVSSQEKLVHSMAGLWTDETNRRKRRMGITDPEVNPFPPEVLVSMSADPRQSQVMGWVHETEYRAGIQQLVAQEQDNTDGCQKTFSGFVQPVPFEETIKTTLESVEDLYPENLSQALQVEAQLFHMNAQPHSSIDVDERTILQLAGERNANRTPPEHADRMSPGEPINGVGEGFGVGDSITYDTGRRRRVHQPRTSIRHKLFKIAKAYSSKQPANTGRQARALGPGERPRRYPKHPRPPGEVDRDAPAKRQMLQAEGSREAVHLKANAPQSASEMASRKAQSKAREAAQPGPQRRPQGNPPERAHEKSNKRVHEDAQAKAHRKAQQRSLEQGLEHDQKQDQQKTQELAGEQSRGEVQGAVPENLTSTKPARTVQPIEPSDQDPTVEQPLANILKVEPPKPKASQPTKSAMKQSSAKESQGRKFNFPVVKDPQDPNTRARLSQKSGSQKNEEMVAKKQLAFDPQPTILGSSAQAKPSQTEPNLKSSSKPFDSAPAASAPVLLWSGSNKMFVLDSKPPSLSEVRCTMQVHGLPDVIYQDAYYSKDEDVPPKPREYAGREYRLDGSSVPWLPDFDPTGTSPATFGEKPTSGADWPMLEAIYEAQQEDCAMRSWEIAEPPPSFKEVSEWWADKQKGRNTKRRLFTPLRIKTARSQVAGATPKNKHGFRYSEKEKSTSVQHQAQYMSTMSLEVHVNTRGKLVPDPEEDEVQCVFWCLRSDENALRGTQAPDNTVRGIVVFSEDGLLAEKIRKYTSVPVLQETTELDVMVRMVEIVRNHDPDIFTGYEVHGSSWGYLIERARIKYDLDLCDEFSRMKSQSNGRIGKDADRWGFNTTSSIRITGRHMINIWRAMRGELNLLQYTMENVVWHLLHRRIPHYSWKTLSDWYLSGRPKDLDKLLRYYLTRTRLDIEILEKNELIPRTSEQARLLGVDFFSVFSRGSQFKVESIMFRIAKPENFLLVSPSRKQVGAQNALECLPLVMEPQSAFYSSPLLVLDFQSLYPSVMIAYNYCYSTFLGRIVSWRGTNKMGFMDYKRQEGLLSLLKDYINIAPNGMMYTKPHIRKSLLAKMLTEILETRIMVKSGMKQDKDDKALQQLLNNRQLALKLLANVTYGYTSASFSGRMPCSEIADSIVQAGRETLERAIAFIHSVQKWDAEVVYGDTDSLFVYLKGRTREQAFDIGQEIADAVTKMNPRPVKLRFEKVYHPCVLIAKKRYVGYKYESRDQTVPEFDAKGIETVRRDGTPAEQRIEEKALKILFDTADLSQVKSYFQEQCHKIMRGAVSVQDFCFAREVKLGTYSTSGRGGPAPAGALIATKKMREDARAEPQYGERVPYVVMAGAPGMRLVDRCVEPEELLNNSHATLDADYYINKNIIPPLERIFNLVGANVRTWYEEMPKVQVLRKVVLEDEDAAAAAAPRGPLFGLLLGASPSKKGAAAAAAALDTEDVLGEDGEPLPPDVAAAQAQARKTLEAFLNTTICTACGVKIKRRPLGVGLARELGMLDGGEEGAVDRVGLPLCRRCASDPPTLMVDMQTKVSRAEKGYAEIIKVCQSCAGFAPPEDEVPCDSKDCPVFYSRVKQRTKMTAEKRVMEPLIRLFGDLELGKEGGSEDEDGEEEEGNWELEGGSEVVSGGGRMEVQEDAGRRYEEEEAKSEAIVRGKGRAVSEEQRENDGFLDSSFRGLKAASLDW</sequence>
<feature type="compositionally biased region" description="Polar residues" evidence="23">
    <location>
        <begin position="473"/>
        <end position="482"/>
    </location>
</feature>
<evidence type="ECO:0000256" key="6">
    <source>
        <dbReference type="ARBA" id="ARBA00022679"/>
    </source>
</evidence>
<keyword evidence="5 22" id="KW-0004">4Fe-4S</keyword>
<feature type="domain" description="DNA-directed DNA polymerase family B multifunctional" evidence="24">
    <location>
        <begin position="1192"/>
        <end position="1641"/>
    </location>
</feature>